<feature type="signal peptide" evidence="2">
    <location>
        <begin position="1"/>
        <end position="26"/>
    </location>
</feature>
<sequence>MKFLRISLVVLLAIAFVVGSTGCKTAATPTPTPTPTPAPAAKKLKVAFVYVGPHNDGGYSQAHEDGRLYLQQNDPNVETTYAESIPEGSQSEKTFRDYASAGYDLVFGTSFGFMDAMVNAAKDNPTTKFMHASGYKRSDNLGTYFGRMEQPDYLSGLIAGKMTKTNKIGFVLPFSIPECIREVDAFTVGLREVNPKATVTVVYTNSWFDPAKEGDSAKSLLNKGCDIIVSGVDSPAPLDAAFKAGKYGIGYDMDMAAGMKTPEEAKSVLTSRIWHWGPYYLKVAQSVEDGTWKSGDYWGGMADGIVDIAPVSSAVPQAVIDYVNTRKQLILDGKYTPFDGPMVNQAGKVIVPKGTTMSDADQLNLQWFVQGVIGAIPKSGS</sequence>
<evidence type="ECO:0000256" key="1">
    <source>
        <dbReference type="ARBA" id="ARBA00022729"/>
    </source>
</evidence>
<dbReference type="Pfam" id="PF02608">
    <property type="entry name" value="Bmp"/>
    <property type="match status" value="1"/>
</dbReference>
<evidence type="ECO:0000313" key="5">
    <source>
        <dbReference type="EMBL" id="RIE15310.1"/>
    </source>
</evidence>
<dbReference type="EMBL" id="QXIX01000011">
    <property type="protein sequence ID" value="RIE15310.1"/>
    <property type="molecule type" value="Genomic_DNA"/>
</dbReference>
<dbReference type="GO" id="GO:0005886">
    <property type="term" value="C:plasma membrane"/>
    <property type="evidence" value="ECO:0007669"/>
    <property type="project" value="InterPro"/>
</dbReference>
<dbReference type="PANTHER" id="PTHR43208">
    <property type="entry name" value="ABC TRANSPORTER SUBSTRATE-BINDING PROTEIN"/>
    <property type="match status" value="1"/>
</dbReference>
<name>A0A398DLX1_9BACT</name>
<dbReference type="InterPro" id="IPR052910">
    <property type="entry name" value="ABC-Purine-Binding"/>
</dbReference>
<gene>
    <name evidence="5" type="ORF">SMC2_01265</name>
    <name evidence="4" type="ORF">SMC3_00890</name>
</gene>
<feature type="chain" id="PRO_5017338828" evidence="2">
    <location>
        <begin position="27"/>
        <end position="381"/>
    </location>
</feature>
<dbReference type="AlphaFoldDB" id="A0A398DLX1"/>
<dbReference type="PROSITE" id="PS51257">
    <property type="entry name" value="PROKAR_LIPOPROTEIN"/>
    <property type="match status" value="1"/>
</dbReference>
<evidence type="ECO:0000256" key="2">
    <source>
        <dbReference type="SAM" id="SignalP"/>
    </source>
</evidence>
<keyword evidence="1 2" id="KW-0732">Signal</keyword>
<dbReference type="EMBL" id="QXIW01000005">
    <property type="protein sequence ID" value="RIE14869.1"/>
    <property type="molecule type" value="Genomic_DNA"/>
</dbReference>
<organism evidence="4 7">
    <name type="scientific">Candidatus Cryosericum hinesii</name>
    <dbReference type="NCBI Taxonomy" id="2290915"/>
    <lineage>
        <taxon>Bacteria</taxon>
        <taxon>Pseudomonadati</taxon>
        <taxon>Caldisericota/Cryosericota group</taxon>
        <taxon>Candidatus Cryosericota</taxon>
        <taxon>Candidatus Cryosericia</taxon>
        <taxon>Candidatus Cryosericales</taxon>
        <taxon>Candidatus Cryosericaceae</taxon>
        <taxon>Candidatus Cryosericum</taxon>
    </lineage>
</organism>
<evidence type="ECO:0000313" key="7">
    <source>
        <dbReference type="Proteomes" id="UP000266042"/>
    </source>
</evidence>
<reference evidence="6 7" key="1">
    <citation type="submission" date="2018-09" db="EMBL/GenBank/DDBJ databases">
        <title>Discovery and Ecogenomic Context for Candidatus Cryosericales, a Global Caldiserica Order Active in Thawing Permafrost.</title>
        <authorList>
            <person name="Martinez M.A."/>
            <person name="Woodcroft B.J."/>
            <person name="Ignacio Espinoza J.C."/>
            <person name="Zayed A."/>
            <person name="Singleton C.M."/>
            <person name="Boyd J."/>
            <person name="Li Y.-F."/>
            <person name="Purvine S."/>
            <person name="Maughan H."/>
            <person name="Hodgkins S.B."/>
            <person name="Anderson D."/>
            <person name="Sederholm M."/>
            <person name="Temperton B."/>
            <person name="Saleska S.R."/>
            <person name="Tyson G.W."/>
            <person name="Rich V.I."/>
        </authorList>
    </citation>
    <scope>NUCLEOTIDE SEQUENCE [LARGE SCALE GENOMIC DNA]</scope>
    <source>
        <strain evidence="5 6">SMC2</strain>
        <strain evidence="4 7">SMC3</strain>
    </source>
</reference>
<keyword evidence="6" id="KW-1185">Reference proteome</keyword>
<dbReference type="InterPro" id="IPR003760">
    <property type="entry name" value="PnrA-like"/>
</dbReference>
<dbReference type="PANTHER" id="PTHR43208:SF1">
    <property type="entry name" value="ABC TRANSPORTER SUBSTRATE-BINDING PROTEIN"/>
    <property type="match status" value="1"/>
</dbReference>
<evidence type="ECO:0000313" key="4">
    <source>
        <dbReference type="EMBL" id="RIE14869.1"/>
    </source>
</evidence>
<dbReference type="CDD" id="cd19963">
    <property type="entry name" value="PBP1_BMP-like"/>
    <property type="match status" value="1"/>
</dbReference>
<comment type="caution">
    <text evidence="4">The sequence shown here is derived from an EMBL/GenBank/DDBJ whole genome shotgun (WGS) entry which is preliminary data.</text>
</comment>
<dbReference type="Proteomes" id="UP000266042">
    <property type="component" value="Unassembled WGS sequence"/>
</dbReference>
<dbReference type="RefSeq" id="WP_119086789.1">
    <property type="nucleotide sequence ID" value="NZ_QXIV01000003.1"/>
</dbReference>
<accession>A0A398DLX1</accession>
<evidence type="ECO:0000259" key="3">
    <source>
        <dbReference type="Pfam" id="PF02608"/>
    </source>
</evidence>
<feature type="domain" description="ABC transporter substrate-binding protein PnrA-like" evidence="3">
    <location>
        <begin position="44"/>
        <end position="330"/>
    </location>
</feature>
<protein>
    <submittedName>
        <fullName evidence="4">BMP family ABC transporter substrate-binding protein</fullName>
    </submittedName>
</protein>
<dbReference type="Proteomes" id="UP000265724">
    <property type="component" value="Unassembled WGS sequence"/>
</dbReference>
<proteinExistence type="predicted"/>
<evidence type="ECO:0000313" key="6">
    <source>
        <dbReference type="Proteomes" id="UP000265724"/>
    </source>
</evidence>
<dbReference type="Gene3D" id="3.40.50.2300">
    <property type="match status" value="2"/>
</dbReference>